<evidence type="ECO:0000256" key="1">
    <source>
        <dbReference type="SAM" id="Phobius"/>
    </source>
</evidence>
<feature type="transmembrane region" description="Helical" evidence="1">
    <location>
        <begin position="36"/>
        <end position="69"/>
    </location>
</feature>
<keyword evidence="3" id="KW-1185">Reference proteome</keyword>
<dbReference type="EMBL" id="BAAAEJ010000008">
    <property type="protein sequence ID" value="GAA0395446.1"/>
    <property type="molecule type" value="Genomic_DNA"/>
</dbReference>
<reference evidence="2 3" key="1">
    <citation type="journal article" date="2019" name="Int. J. Syst. Evol. Microbiol.">
        <title>The Global Catalogue of Microorganisms (GCM) 10K type strain sequencing project: providing services to taxonomists for standard genome sequencing and annotation.</title>
        <authorList>
            <consortium name="The Broad Institute Genomics Platform"/>
            <consortium name="The Broad Institute Genome Sequencing Center for Infectious Disease"/>
            <person name="Wu L."/>
            <person name="Ma J."/>
        </authorList>
    </citation>
    <scope>NUCLEOTIDE SEQUENCE [LARGE SCALE GENOMIC DNA]</scope>
    <source>
        <strain evidence="2 3">JCM 13476</strain>
    </source>
</reference>
<name>A0ABN0YHL4_9CAUL</name>
<evidence type="ECO:0000313" key="3">
    <source>
        <dbReference type="Proteomes" id="UP001500791"/>
    </source>
</evidence>
<feature type="transmembrane region" description="Helical" evidence="1">
    <location>
        <begin position="90"/>
        <end position="109"/>
    </location>
</feature>
<evidence type="ECO:0008006" key="4">
    <source>
        <dbReference type="Google" id="ProtNLM"/>
    </source>
</evidence>
<sequence length="148" mass="16580">MTEDQTPQEALDLIRSTREQTLAKMDHWPWWYDGGYALACGLLVAGQGFPTAFSLPSVAIALAILVVIMRKWQAEKGVWVNGYSPKRARWAAIILATVLIGLMGLSIWFGKVQQIYWVPVVNGLAGGLLGYVGSRVWMRLYRQDVRDV</sequence>
<keyword evidence="1" id="KW-0472">Membrane</keyword>
<accession>A0ABN0YHL4</accession>
<protein>
    <recommendedName>
        <fullName evidence="4">Transmembrane protein</fullName>
    </recommendedName>
</protein>
<dbReference type="RefSeq" id="WP_167178049.1">
    <property type="nucleotide sequence ID" value="NZ_BAAAEJ010000008.1"/>
</dbReference>
<keyword evidence="1" id="KW-0812">Transmembrane</keyword>
<organism evidence="2 3">
    <name type="scientific">Brevundimonas terrae</name>
    <dbReference type="NCBI Taxonomy" id="363631"/>
    <lineage>
        <taxon>Bacteria</taxon>
        <taxon>Pseudomonadati</taxon>
        <taxon>Pseudomonadota</taxon>
        <taxon>Alphaproteobacteria</taxon>
        <taxon>Caulobacterales</taxon>
        <taxon>Caulobacteraceae</taxon>
        <taxon>Brevundimonas</taxon>
    </lineage>
</organism>
<keyword evidence="1" id="KW-1133">Transmembrane helix</keyword>
<gene>
    <name evidence="2" type="ORF">GCM10009093_22490</name>
</gene>
<proteinExistence type="predicted"/>
<feature type="transmembrane region" description="Helical" evidence="1">
    <location>
        <begin position="115"/>
        <end position="133"/>
    </location>
</feature>
<evidence type="ECO:0000313" key="2">
    <source>
        <dbReference type="EMBL" id="GAA0395446.1"/>
    </source>
</evidence>
<dbReference type="Proteomes" id="UP001500791">
    <property type="component" value="Unassembled WGS sequence"/>
</dbReference>
<comment type="caution">
    <text evidence="2">The sequence shown here is derived from an EMBL/GenBank/DDBJ whole genome shotgun (WGS) entry which is preliminary data.</text>
</comment>